<feature type="transmembrane region" description="Helical" evidence="1">
    <location>
        <begin position="47"/>
        <end position="66"/>
    </location>
</feature>
<keyword evidence="1" id="KW-1133">Transmembrane helix</keyword>
<keyword evidence="1" id="KW-0812">Transmembrane</keyword>
<accession>A0A0A3HN49</accession>
<dbReference type="STRING" id="1384057.CD33_18505"/>
<feature type="transmembrane region" description="Helical" evidence="1">
    <location>
        <begin position="97"/>
        <end position="121"/>
    </location>
</feature>
<dbReference type="AlphaFoldDB" id="A0A0A3HN49"/>
<feature type="transmembrane region" description="Helical" evidence="1">
    <location>
        <begin position="21"/>
        <end position="41"/>
    </location>
</feature>
<comment type="caution">
    <text evidence="2">The sequence shown here is derived from an EMBL/GenBank/DDBJ whole genome shotgun (WGS) entry which is preliminary data.</text>
</comment>
<feature type="transmembrane region" description="Helical" evidence="1">
    <location>
        <begin position="416"/>
        <end position="433"/>
    </location>
</feature>
<proteinExistence type="predicted"/>
<evidence type="ECO:0000256" key="1">
    <source>
        <dbReference type="SAM" id="Phobius"/>
    </source>
</evidence>
<feature type="transmembrane region" description="Helical" evidence="1">
    <location>
        <begin position="359"/>
        <end position="379"/>
    </location>
</feature>
<feature type="transmembrane region" description="Helical" evidence="1">
    <location>
        <begin position="73"/>
        <end position="91"/>
    </location>
</feature>
<feature type="transmembrane region" description="Helical" evidence="1">
    <location>
        <begin position="128"/>
        <end position="148"/>
    </location>
</feature>
<evidence type="ECO:0000313" key="3">
    <source>
        <dbReference type="Proteomes" id="UP000030408"/>
    </source>
</evidence>
<reference evidence="2 3" key="1">
    <citation type="submission" date="2014-02" db="EMBL/GenBank/DDBJ databases">
        <title>Draft genome sequence of Lysinibacillus sinduriensis JCM 15800.</title>
        <authorList>
            <person name="Zhang F."/>
            <person name="Wang G."/>
            <person name="Zhang L."/>
        </authorList>
    </citation>
    <scope>NUCLEOTIDE SEQUENCE [LARGE SCALE GENOMIC DNA]</scope>
    <source>
        <strain evidence="2 3">JCM 15800</strain>
    </source>
</reference>
<keyword evidence="3" id="KW-1185">Reference proteome</keyword>
<evidence type="ECO:0008006" key="4">
    <source>
        <dbReference type="Google" id="ProtNLM"/>
    </source>
</evidence>
<dbReference type="Proteomes" id="UP000030408">
    <property type="component" value="Unassembled WGS sequence"/>
</dbReference>
<feature type="transmembrane region" description="Helical" evidence="1">
    <location>
        <begin position="391"/>
        <end position="410"/>
    </location>
</feature>
<dbReference type="RefSeq" id="WP_036203258.1">
    <property type="nucleotide sequence ID" value="NZ_AVCY01000001.1"/>
</dbReference>
<feature type="transmembrane region" description="Helical" evidence="1">
    <location>
        <begin position="177"/>
        <end position="195"/>
    </location>
</feature>
<name>A0A0A3HN49_9BACL</name>
<protein>
    <recommendedName>
        <fullName evidence="4">Polysaccharide polymerase</fullName>
    </recommendedName>
</protein>
<sequence length="443" mass="51018">MVLLNHANTDLNVQRLFTKKLIFFQIYYNLAIKFFIGQFGFPHSLNYITDVVTFVIVLLSVGELRAGYYKNKFIYHLIFLLMLFTVIGYLFNLYSPLLYLWGLRNTFRFFVFFLCCTVLLEKKDIKKIIAILMKLLPLNVILCTYQYFTLRNSGGYVSLYLGDFIGGMFGPMQGSNVAMNVYLSILLIMLLAAFIEKKVSFAKFGLYTSMCFYIAILAEMKIVFFDFLIILIMIMLISRISFKKIASFLLGIVVLLGVLNIWTNFNPESSAYLTNWDSIIEYTGKTSYAGTSSLNRLTAIPMISTIFFQNNVGGNLVGIGLGNADTSNIAAFNSLTYATYGDILKYTYFQQAILYLETGWIGLLLYLCFFIVIFFSTFLNSKIRWANNEEYIYILLARVFSILAIVMVFYNQSFRLESSGYLAFLILAIPFIWRNRHQEELSK</sequence>
<feature type="transmembrane region" description="Helical" evidence="1">
    <location>
        <begin position="245"/>
        <end position="263"/>
    </location>
</feature>
<dbReference type="eggNOG" id="ENOG50317GS">
    <property type="taxonomic scope" value="Bacteria"/>
</dbReference>
<evidence type="ECO:0000313" key="2">
    <source>
        <dbReference type="EMBL" id="KGR73996.1"/>
    </source>
</evidence>
<gene>
    <name evidence="2" type="ORF">CD33_18505</name>
</gene>
<organism evidence="2 3">
    <name type="scientific">Ureibacillus sinduriensis BLB-1 = JCM 15800</name>
    <dbReference type="NCBI Taxonomy" id="1384057"/>
    <lineage>
        <taxon>Bacteria</taxon>
        <taxon>Bacillati</taxon>
        <taxon>Bacillota</taxon>
        <taxon>Bacilli</taxon>
        <taxon>Bacillales</taxon>
        <taxon>Caryophanaceae</taxon>
        <taxon>Ureibacillus</taxon>
    </lineage>
</organism>
<feature type="transmembrane region" description="Helical" evidence="1">
    <location>
        <begin position="207"/>
        <end position="233"/>
    </location>
</feature>
<dbReference type="EMBL" id="JPVO01000055">
    <property type="protein sequence ID" value="KGR73996.1"/>
    <property type="molecule type" value="Genomic_DNA"/>
</dbReference>
<keyword evidence="1" id="KW-0472">Membrane</keyword>